<dbReference type="Pfam" id="PF00512">
    <property type="entry name" value="HisKA"/>
    <property type="match status" value="1"/>
</dbReference>
<keyword evidence="7" id="KW-1185">Reference proteome</keyword>
<dbReference type="SUPFAM" id="SSF55781">
    <property type="entry name" value="GAF domain-like"/>
    <property type="match status" value="8"/>
</dbReference>
<dbReference type="InterPro" id="IPR036890">
    <property type="entry name" value="HATPase_C_sf"/>
</dbReference>
<dbReference type="EC" id="2.7.13.3" evidence="2"/>
<accession>A0A7Y4GXC5</accession>
<evidence type="ECO:0000313" key="6">
    <source>
        <dbReference type="EMBL" id="NOJ43399.1"/>
    </source>
</evidence>
<evidence type="ECO:0000256" key="2">
    <source>
        <dbReference type="ARBA" id="ARBA00012438"/>
    </source>
</evidence>
<dbReference type="Pfam" id="PF02518">
    <property type="entry name" value="HATPase_c"/>
    <property type="match status" value="1"/>
</dbReference>
<dbReference type="SUPFAM" id="SSF55874">
    <property type="entry name" value="ATPase domain of HSP90 chaperone/DNA topoisomerase II/histidine kinase"/>
    <property type="match status" value="1"/>
</dbReference>
<dbReference type="InterPro" id="IPR004358">
    <property type="entry name" value="Sig_transdc_His_kin-like_C"/>
</dbReference>
<evidence type="ECO:0000256" key="3">
    <source>
        <dbReference type="ARBA" id="ARBA00022553"/>
    </source>
</evidence>
<dbReference type="InterPro" id="IPR003018">
    <property type="entry name" value="GAF"/>
</dbReference>
<dbReference type="GO" id="GO:0000155">
    <property type="term" value="F:phosphorelay sensor kinase activity"/>
    <property type="evidence" value="ECO:0007669"/>
    <property type="project" value="InterPro"/>
</dbReference>
<dbReference type="Proteomes" id="UP000544122">
    <property type="component" value="Unassembled WGS sequence"/>
</dbReference>
<dbReference type="Pfam" id="PF01590">
    <property type="entry name" value="GAF"/>
    <property type="match status" value="5"/>
</dbReference>
<dbReference type="CDD" id="cd00082">
    <property type="entry name" value="HisKA"/>
    <property type="match status" value="1"/>
</dbReference>
<dbReference type="InterPro" id="IPR029016">
    <property type="entry name" value="GAF-like_dom_sf"/>
</dbReference>
<dbReference type="PANTHER" id="PTHR43065">
    <property type="entry name" value="SENSOR HISTIDINE KINASE"/>
    <property type="match status" value="1"/>
</dbReference>
<evidence type="ECO:0000256" key="4">
    <source>
        <dbReference type="SAM" id="Coils"/>
    </source>
</evidence>
<reference evidence="6 7" key="1">
    <citation type="submission" date="2020-03" db="EMBL/GenBank/DDBJ databases">
        <title>Bradyrhizobium diversity isolated from nodules of Indigofera sp.</title>
        <authorList>
            <person name="Klepa M."/>
            <person name="Helene L."/>
            <person name="Hungria M."/>
        </authorList>
    </citation>
    <scope>NUCLEOTIDE SEQUENCE [LARGE SCALE GENOMIC DNA]</scope>
    <source>
        <strain evidence="6 7">WSM 1791</strain>
    </source>
</reference>
<dbReference type="SUPFAM" id="SSF47384">
    <property type="entry name" value="Homodimeric domain of signal transducing histidine kinase"/>
    <property type="match status" value="1"/>
</dbReference>
<evidence type="ECO:0000313" key="7">
    <source>
        <dbReference type="Proteomes" id="UP000544122"/>
    </source>
</evidence>
<dbReference type="Gene3D" id="3.30.450.40">
    <property type="match status" value="8"/>
</dbReference>
<dbReference type="InterPro" id="IPR003661">
    <property type="entry name" value="HisK_dim/P_dom"/>
</dbReference>
<keyword evidence="4" id="KW-0175">Coiled coil</keyword>
<organism evidence="6 7">
    <name type="scientific">Bradyrhizobium australiense</name>
    <dbReference type="NCBI Taxonomy" id="2721161"/>
    <lineage>
        <taxon>Bacteria</taxon>
        <taxon>Pseudomonadati</taxon>
        <taxon>Pseudomonadota</taxon>
        <taxon>Alphaproteobacteria</taxon>
        <taxon>Hyphomicrobiales</taxon>
        <taxon>Nitrobacteraceae</taxon>
        <taxon>Bradyrhizobium</taxon>
    </lineage>
</organism>
<sequence>MESRLESARAERDEAKAHQVELEIENANLRRELNLAREQQKASAGILSVISSSVADTEPVFESILSSIKHLFDGEESLIFLTSEEGLLQIAAARGPNAEAARERFPIPIEGTASELAIRERRLVRSADVQNDPDVPIDLRETARRIGQNYSMAIAPMLWENKAIGTIFVGRTSMVPFTDRECELLNSFADQAVIAIQNARLFNDTREALERQTATADILKVIASSPSDVQPVFEAVAESAKRLLSGFSTTVLHFIGEELHLVAYTPTSPEADEALKASFPRKLAEFPTFGLVRNGETIQFADTEAEEVPEANRELARLRGFRSVLFTPLMNRGTPVGMISVTRAEPGAFAPHHMQLLQTFAAQAVIAIENTRLFNETKEALERQTATAEILKVIASSPSDVQPVFDAIAHSANRLIGGFSAAVFRYSDGKIHLAAFTPTDPAGDAVLQSSFPVPLEKFPPYRLTRDGAPAELPDTDLEPAARGIARARGYRSMLFAPLMNDGEPVGIITVTRVATGPFGEQHTRLLQMFADQAVIAIKNVGLFNEVQARTNDLAESLQQQTAVGDVLKTISRSTFDLQPVLDTLVNSAAQLCDADMAFIMRRVGDEYRAGAAVGYTDAYIDFLTNHPLAVNRGTVTGRTVLEKRPIQITDVVADPEYTLHETTTLAGQRTTLGVPLLRENEPIGVIVLARQRVEPFTEKQIDLVATFADQAVIAIENVRLFNEVQKRTEDLSESLQQQTATADVLKVISRSAFDLETVLNTLTESAARLCNADMAAVTRQHPEGGYHHATRYNFPPEWDRFSSTTRVYPGRGNLIGRVLLESKTVQIADVLADPEYAFPEQQKAGGYRTLLGVPLLRSGQPIGVLFLGRTTVQPFSDKQIELVQTFADQAVIAIENVRLFDEVQTRTEELSEALQQQTATGEVLKVIASSPTDVTPALQAIVESACTFCNAYDAGVLLKIGDNLHFSAHHGPIRTGQQPRPINRDWVVGRSVVDKAPVQVSDFQAPEAGEFPEGQRQSREQGHRCTLSVPLLREGEAIGAIALRRLEPVAFSDKQIALLQTFADQAVIAIGNVRLFEEVQARTRELSEALTYQTGSSNILRVIASSPTDVKPVLKAIVESACELCDADDALMTLKEGDDLTFQAQHGSIPVVWERQPINREFPSGKAVLDHRAVHVRDLLAPEGEEFPAAREFARRSNVRTVLSVPLMREGQSVGVIVLRRTEVRPFTDKQIALLQTFADQAVIAIGNVRLFEEVQAKTRDLEESLQQQTATADVLRVISASPGELGPVFQIMLENAVRLCEAKFAMLFLREDDQFRAVRTWNIPPAFSEFLATHPIRSDPKVPLGRVVATKQPVQVPDVLEDQSFVEGYPGMVNVAELGGARTLLQVPMLKDDELVGSIGIYRQEVRPFTDKQVALVQNFAAQAVIAIENARLLNELRQRTNDLSKSLDELRTAQDRLVQTEKLASLGQLTAGIAHEIKNPLNFVNNFAALSAELTEELNDALKQAEVGEKIRAEVDELAGLLKGNLEKVLQHGKRADSIVKNMLLHSREGGGEHRPSDINALVDESVNLAYHGARAEKPGFNVTIERDFDPAAGQADLFPQEITRVILNLVSNGFHAVTKRGNKGGEPGFEPTLRTSTKNLGESVEIRIRDNGTGIPPEVKEKMFNPFFTTKPAGEGTGLGLSMSHDIIVKQHGGTIDVDTEPGHFTEFRIVLPRTSNFAEKSRG</sequence>
<feature type="domain" description="Histidine kinase" evidence="5">
    <location>
        <begin position="1474"/>
        <end position="1719"/>
    </location>
</feature>
<dbReference type="Pfam" id="PF13185">
    <property type="entry name" value="GAF_2"/>
    <property type="match status" value="3"/>
</dbReference>
<dbReference type="SMART" id="SM00388">
    <property type="entry name" value="HisKA"/>
    <property type="match status" value="1"/>
</dbReference>
<feature type="coiled-coil region" evidence="4">
    <location>
        <begin position="5"/>
        <end position="39"/>
    </location>
</feature>
<comment type="caution">
    <text evidence="6">The sequence shown here is derived from an EMBL/GenBank/DDBJ whole genome shotgun (WGS) entry which is preliminary data.</text>
</comment>
<comment type="catalytic activity">
    <reaction evidence="1">
        <text>ATP + protein L-histidine = ADP + protein N-phospho-L-histidine.</text>
        <dbReference type="EC" id="2.7.13.3"/>
    </reaction>
</comment>
<dbReference type="PROSITE" id="PS50109">
    <property type="entry name" value="HIS_KIN"/>
    <property type="match status" value="1"/>
</dbReference>
<dbReference type="Gene3D" id="3.30.565.10">
    <property type="entry name" value="Histidine kinase-like ATPase, C-terminal domain"/>
    <property type="match status" value="1"/>
</dbReference>
<keyword evidence="3" id="KW-0597">Phosphoprotein</keyword>
<protein>
    <recommendedName>
        <fullName evidence="2">histidine kinase</fullName>
        <ecNumber evidence="2">2.7.13.3</ecNumber>
    </recommendedName>
</protein>
<gene>
    <name evidence="6" type="ORF">HCN58_28210</name>
</gene>
<dbReference type="InterPro" id="IPR003594">
    <property type="entry name" value="HATPase_dom"/>
</dbReference>
<name>A0A7Y4GXC5_9BRAD</name>
<dbReference type="InterPro" id="IPR005467">
    <property type="entry name" value="His_kinase_dom"/>
</dbReference>
<dbReference type="Gene3D" id="1.10.287.130">
    <property type="match status" value="1"/>
</dbReference>
<dbReference type="PRINTS" id="PR00344">
    <property type="entry name" value="BCTRLSENSOR"/>
</dbReference>
<dbReference type="SMART" id="SM00065">
    <property type="entry name" value="GAF"/>
    <property type="match status" value="8"/>
</dbReference>
<evidence type="ECO:0000256" key="1">
    <source>
        <dbReference type="ARBA" id="ARBA00000085"/>
    </source>
</evidence>
<evidence type="ECO:0000259" key="5">
    <source>
        <dbReference type="PROSITE" id="PS50109"/>
    </source>
</evidence>
<proteinExistence type="predicted"/>
<dbReference type="InterPro" id="IPR036097">
    <property type="entry name" value="HisK_dim/P_sf"/>
</dbReference>
<dbReference type="SMART" id="SM00387">
    <property type="entry name" value="HATPase_c"/>
    <property type="match status" value="1"/>
</dbReference>
<dbReference type="EMBL" id="JAAVLX010000010">
    <property type="protein sequence ID" value="NOJ43399.1"/>
    <property type="molecule type" value="Genomic_DNA"/>
</dbReference>
<dbReference type="PANTHER" id="PTHR43065:SF42">
    <property type="entry name" value="TWO-COMPONENT SENSOR PPRA"/>
    <property type="match status" value="1"/>
</dbReference>